<sequence length="205" mass="23268">MSVQEAMRTVIDNWIFIIFAPGWLKSLPFPSFKHTLKAYTQLELFMQEQVKLRREEIRGHASGEYKRKDAFSMLVQVNESDENAKNNLSDRDLIGNVFVMLFAGHETTAHTLAATLALLAVTPDAQDEVVQQIVDVVGWDRDPEFGDYHSLNKVLAAFFEALRLFPAAYILIREPNEDFVLDIPNPRGQEGTQPCPLPKGAWVCF</sequence>
<dbReference type="InterPro" id="IPR036396">
    <property type="entry name" value="Cyt_P450_sf"/>
</dbReference>
<evidence type="ECO:0000256" key="4">
    <source>
        <dbReference type="ARBA" id="ARBA00023002"/>
    </source>
</evidence>
<keyword evidence="6" id="KW-0503">Monooxygenase</keyword>
<comment type="caution">
    <text evidence="7">The sequence shown here is derived from an EMBL/GenBank/DDBJ whole genome shotgun (WGS) entry which is preliminary data.</text>
</comment>
<proteinExistence type="inferred from homology"/>
<dbReference type="InterPro" id="IPR050196">
    <property type="entry name" value="Cytochrome_P450_Monoox"/>
</dbReference>
<keyword evidence="8" id="KW-1185">Reference proteome</keyword>
<evidence type="ECO:0008006" key="9">
    <source>
        <dbReference type="Google" id="ProtNLM"/>
    </source>
</evidence>
<keyword evidence="3" id="KW-0479">Metal-binding</keyword>
<evidence type="ECO:0000256" key="1">
    <source>
        <dbReference type="ARBA" id="ARBA00010617"/>
    </source>
</evidence>
<dbReference type="Pfam" id="PF00067">
    <property type="entry name" value="p450"/>
    <property type="match status" value="1"/>
</dbReference>
<evidence type="ECO:0000313" key="7">
    <source>
        <dbReference type="EMBL" id="KAL0057383.1"/>
    </source>
</evidence>
<evidence type="ECO:0000256" key="6">
    <source>
        <dbReference type="ARBA" id="ARBA00023033"/>
    </source>
</evidence>
<evidence type="ECO:0000256" key="2">
    <source>
        <dbReference type="ARBA" id="ARBA00022617"/>
    </source>
</evidence>
<gene>
    <name evidence="7" type="ORF">AAF712_015979</name>
</gene>
<keyword evidence="4" id="KW-0560">Oxidoreductase</keyword>
<protein>
    <recommendedName>
        <fullName evidence="9">Cytochrome P450</fullName>
    </recommendedName>
</protein>
<dbReference type="SUPFAM" id="SSF48264">
    <property type="entry name" value="Cytochrome P450"/>
    <property type="match status" value="1"/>
</dbReference>
<keyword evidence="5" id="KW-0408">Iron</keyword>
<dbReference type="EMBL" id="JBBXMP010000559">
    <property type="protein sequence ID" value="KAL0057383.1"/>
    <property type="molecule type" value="Genomic_DNA"/>
</dbReference>
<reference evidence="7 8" key="1">
    <citation type="submission" date="2024-05" db="EMBL/GenBank/DDBJ databases">
        <title>A draft genome resource for the thread blight pathogen Marasmius tenuissimus strain MS-2.</title>
        <authorList>
            <person name="Yulfo-Soto G.E."/>
            <person name="Baruah I.K."/>
            <person name="Amoako-Attah I."/>
            <person name="Bukari Y."/>
            <person name="Meinhardt L.W."/>
            <person name="Bailey B.A."/>
            <person name="Cohen S.P."/>
        </authorList>
    </citation>
    <scope>NUCLEOTIDE SEQUENCE [LARGE SCALE GENOMIC DNA]</scope>
    <source>
        <strain evidence="7 8">MS-2</strain>
    </source>
</reference>
<dbReference type="Proteomes" id="UP001437256">
    <property type="component" value="Unassembled WGS sequence"/>
</dbReference>
<name>A0ABR2Z7Y5_9AGAR</name>
<evidence type="ECO:0000256" key="3">
    <source>
        <dbReference type="ARBA" id="ARBA00022723"/>
    </source>
</evidence>
<dbReference type="PANTHER" id="PTHR24291:SF50">
    <property type="entry name" value="BIFUNCTIONAL ALBAFLAVENONE MONOOXYGENASE_TERPENE SYNTHASE"/>
    <property type="match status" value="1"/>
</dbReference>
<organism evidence="7 8">
    <name type="scientific">Marasmius tenuissimus</name>
    <dbReference type="NCBI Taxonomy" id="585030"/>
    <lineage>
        <taxon>Eukaryota</taxon>
        <taxon>Fungi</taxon>
        <taxon>Dikarya</taxon>
        <taxon>Basidiomycota</taxon>
        <taxon>Agaricomycotina</taxon>
        <taxon>Agaricomycetes</taxon>
        <taxon>Agaricomycetidae</taxon>
        <taxon>Agaricales</taxon>
        <taxon>Marasmiineae</taxon>
        <taxon>Marasmiaceae</taxon>
        <taxon>Marasmius</taxon>
    </lineage>
</organism>
<dbReference type="Gene3D" id="1.10.630.10">
    <property type="entry name" value="Cytochrome P450"/>
    <property type="match status" value="1"/>
</dbReference>
<dbReference type="InterPro" id="IPR001128">
    <property type="entry name" value="Cyt_P450"/>
</dbReference>
<comment type="similarity">
    <text evidence="1">Belongs to the cytochrome P450 family.</text>
</comment>
<evidence type="ECO:0000256" key="5">
    <source>
        <dbReference type="ARBA" id="ARBA00023004"/>
    </source>
</evidence>
<dbReference type="PANTHER" id="PTHR24291">
    <property type="entry name" value="CYTOCHROME P450 FAMILY 4"/>
    <property type="match status" value="1"/>
</dbReference>
<accession>A0ABR2Z7Y5</accession>
<evidence type="ECO:0000313" key="8">
    <source>
        <dbReference type="Proteomes" id="UP001437256"/>
    </source>
</evidence>
<keyword evidence="2" id="KW-0349">Heme</keyword>